<dbReference type="OMA" id="NFYEMAR"/>
<feature type="domain" description="Enoyl-CoA hydratase/isomerase" evidence="3">
    <location>
        <begin position="253"/>
        <end position="545"/>
    </location>
</feature>
<dbReference type="GO" id="GO:0006635">
    <property type="term" value="P:fatty acid beta-oxidation"/>
    <property type="evidence" value="ECO:0007669"/>
    <property type="project" value="TreeGrafter"/>
</dbReference>
<reference evidence="4 5" key="1">
    <citation type="journal article" date="2015" name="PLoS Pathog.">
        <title>Leptomonas seymouri: Adaptations to the Dixenous Life Cycle Analyzed by Genome Sequencing, Transcriptome Profiling and Co-infection with Leishmania donovani.</title>
        <authorList>
            <person name="Kraeva N."/>
            <person name="Butenko A."/>
            <person name="Hlavacova J."/>
            <person name="Kostygov A."/>
            <person name="Myskova J."/>
            <person name="Grybchuk D."/>
            <person name="Lestinova T."/>
            <person name="Votypka J."/>
            <person name="Volf P."/>
            <person name="Opperdoes F."/>
            <person name="Flegontov P."/>
            <person name="Lukes J."/>
            <person name="Yurchenko V."/>
        </authorList>
    </citation>
    <scope>NUCLEOTIDE SEQUENCE [LARGE SCALE GENOMIC DNA]</scope>
    <source>
        <strain evidence="4 5">ATCC 30220</strain>
    </source>
</reference>
<proteinExistence type="predicted"/>
<dbReference type="Proteomes" id="UP000038009">
    <property type="component" value="Unassembled WGS sequence"/>
</dbReference>
<evidence type="ECO:0000259" key="3">
    <source>
        <dbReference type="Pfam" id="PF16113"/>
    </source>
</evidence>
<comment type="caution">
    <text evidence="4">The sequence shown here is derived from an EMBL/GenBank/DDBJ whole genome shotgun (WGS) entry which is preliminary data.</text>
</comment>
<gene>
    <name evidence="4" type="ORF">ABL78_3561</name>
</gene>
<name>A0A0N1I608_LEPSE</name>
<feature type="coiled-coil region" evidence="1">
    <location>
        <begin position="335"/>
        <end position="362"/>
    </location>
</feature>
<dbReference type="PANTHER" id="PTHR11941:SF100">
    <property type="entry name" value="ENOYL-COA HYDRATASE_ISOMERASE DOMAIN-CONTAINING PROTEIN"/>
    <property type="match status" value="1"/>
</dbReference>
<dbReference type="PANTHER" id="PTHR11941">
    <property type="entry name" value="ENOYL-COA HYDRATASE-RELATED"/>
    <property type="match status" value="1"/>
</dbReference>
<dbReference type="OrthoDB" id="410701at2759"/>
<keyword evidence="1" id="KW-0175">Coiled coil</keyword>
<protein>
    <recommendedName>
        <fullName evidence="3">Enoyl-CoA hydratase/isomerase domain-containing protein</fullName>
    </recommendedName>
</protein>
<dbReference type="Gene3D" id="3.90.226.10">
    <property type="entry name" value="2-enoyl-CoA Hydratase, Chain A, domain 1"/>
    <property type="match status" value="2"/>
</dbReference>
<dbReference type="CDD" id="cd06558">
    <property type="entry name" value="crotonase-like"/>
    <property type="match status" value="1"/>
</dbReference>
<evidence type="ECO:0000313" key="4">
    <source>
        <dbReference type="EMBL" id="KPI87373.1"/>
    </source>
</evidence>
<organism evidence="4 5">
    <name type="scientific">Leptomonas seymouri</name>
    <dbReference type="NCBI Taxonomy" id="5684"/>
    <lineage>
        <taxon>Eukaryota</taxon>
        <taxon>Discoba</taxon>
        <taxon>Euglenozoa</taxon>
        <taxon>Kinetoplastea</taxon>
        <taxon>Metakinetoplastina</taxon>
        <taxon>Trypanosomatida</taxon>
        <taxon>Trypanosomatidae</taxon>
        <taxon>Leishmaniinae</taxon>
        <taxon>Leptomonas</taxon>
    </lineage>
</organism>
<dbReference type="Pfam" id="PF16113">
    <property type="entry name" value="ECH_2"/>
    <property type="match status" value="1"/>
</dbReference>
<dbReference type="VEuPathDB" id="TriTrypDB:Lsey_0091_0270"/>
<dbReference type="AlphaFoldDB" id="A0A0N1I608"/>
<evidence type="ECO:0000313" key="5">
    <source>
        <dbReference type="Proteomes" id="UP000038009"/>
    </source>
</evidence>
<keyword evidence="5" id="KW-1185">Reference proteome</keyword>
<evidence type="ECO:0000256" key="2">
    <source>
        <dbReference type="SAM" id="MobiDB-lite"/>
    </source>
</evidence>
<dbReference type="InterPro" id="IPR029045">
    <property type="entry name" value="ClpP/crotonase-like_dom_sf"/>
</dbReference>
<feature type="region of interest" description="Disordered" evidence="2">
    <location>
        <begin position="1136"/>
        <end position="1170"/>
    </location>
</feature>
<accession>A0A0N1I608</accession>
<evidence type="ECO:0000256" key="1">
    <source>
        <dbReference type="SAM" id="Coils"/>
    </source>
</evidence>
<sequence length="1170" mass="132627">MLRRRVCLPTYLVGVGPVSASASPSSSPVTNGQQRRTIKTLDVREYRPLGTPIEFRFYQRYANHPNRQSGVQFLTHYSTHQRFRVNKDFIDYMHWGKEQGQARLPHRHQRVAFDFDDSLQPTRAEADTNKWFAGQDPTMSHDPDISYDFDPYKKVFSHPEHWNKMFSKRRPGEGNIKLDVVPSNSLLGPMVTHTDTQETAYFKMETCGPTHGRVPGINAPFMGERDRKMMQAMSYPLNHRHTLTGNDGRFSKTIFMNDPKRHQVLSAVFARDLNKEIDKATNALYSKLTVLTSAQSGQTDYFSGGADLEALGFDLTMAKLLRSQAAELTKSGPSGKKTEVAVQELLRDADRYEERADSVLRENAAVIWRAYTSPRPLMTLVNGKCRGTGCGLALSAKYAGLMDASEFVVDGPNCGLTPYSGMTRLLARPETSLKYPGLAEFVMLTGTSLFAGDALRLGWSDLFTTLPDMAYHIKDWFDSTEHMHNDAVAWQLGHLLEKCFQMKDGTHSTAMERCAMTPIRAGWVEDAFADQPSVEDILKTLSAMEKLPYSDRHNTCDSSYATPYTLSSVAEGVRKLEASRLRYTLSPWDVTPPESEVVVRQAAEVFTSYVLERHRGLTIVAHRDRHKAQIWREQREREYVAYTNLRNAPHHRHVYAKLEGCEGTLIDFDFTIDPIGDAAAIAAARNQSEAAAGEEEHSTASLDRLKHAVRKALKMPDDRDIDLCWYLPTLDICPVRSDKELVDVLHSDPGIEDPNEKLRYPPIYFLVKRNTFYLSEWAFAVKHQLLLQSPYALKATLQLLKEVRGNGSAEAVRSLADTLALEYRYVTRLLKRDDFCNVGQHIDKSSEEWEAIKEERARNVHKAYLPTRPLPDYEAVFERNVELDGHRFQLRPRWSPRTVEEVTADSLDSLAAPLDFRKDGAVELDVVVQANKSSRMAGMIDDAGGYEVVPDLGEVNKDGTPKVAPLKSDARVPTNVNFYEMARHPWDDTISSWRYDGFTEGSKEYFEQQYKKAEKAVYDESGRGQYNYWPSKDATNSVAGEEGNELLEERFFSKLRDAERGVEVWARQLRKKAVEGKLENKTEIATQQEKIYDDEYYRWFIEPGHNPNPSGLLRGSKGADSTSSVDRELEVFLNQLLSSTRPTPDAGENAEFFAQSTETEDTPEDSTEES</sequence>
<feature type="compositionally biased region" description="Acidic residues" evidence="2">
    <location>
        <begin position="1158"/>
        <end position="1170"/>
    </location>
</feature>
<dbReference type="EMBL" id="LJSK01000091">
    <property type="protein sequence ID" value="KPI87373.1"/>
    <property type="molecule type" value="Genomic_DNA"/>
</dbReference>
<dbReference type="GO" id="GO:0005739">
    <property type="term" value="C:mitochondrion"/>
    <property type="evidence" value="ECO:0007669"/>
    <property type="project" value="TreeGrafter"/>
</dbReference>
<dbReference type="InterPro" id="IPR045004">
    <property type="entry name" value="ECH_dom"/>
</dbReference>
<dbReference type="SUPFAM" id="SSF52096">
    <property type="entry name" value="ClpP/crotonase"/>
    <property type="match status" value="1"/>
</dbReference>